<dbReference type="AlphaFoldDB" id="A0A1D6H2Z6"/>
<accession>A0A1D6H2Z6</accession>
<evidence type="ECO:0000313" key="1">
    <source>
        <dbReference type="EMBL" id="AQK69208.1"/>
    </source>
</evidence>
<gene>
    <name evidence="1" type="ORF">ZEAMMB73_Zm00001d015613</name>
</gene>
<feature type="non-terminal residue" evidence="1">
    <location>
        <position position="1"/>
    </location>
</feature>
<protein>
    <submittedName>
        <fullName evidence="1">Protein TIC 21 chloroplastic</fullName>
    </submittedName>
</protein>
<name>A0A1D6H2Z6_MAIZE</name>
<proteinExistence type="predicted"/>
<organism evidence="1">
    <name type="scientific">Zea mays</name>
    <name type="common">Maize</name>
    <dbReference type="NCBI Taxonomy" id="4577"/>
    <lineage>
        <taxon>Eukaryota</taxon>
        <taxon>Viridiplantae</taxon>
        <taxon>Streptophyta</taxon>
        <taxon>Embryophyta</taxon>
        <taxon>Tracheophyta</taxon>
        <taxon>Spermatophyta</taxon>
        <taxon>Magnoliopsida</taxon>
        <taxon>Liliopsida</taxon>
        <taxon>Poales</taxon>
        <taxon>Poaceae</taxon>
        <taxon>PACMAD clade</taxon>
        <taxon>Panicoideae</taxon>
        <taxon>Andropogonodae</taxon>
        <taxon>Andropogoneae</taxon>
        <taxon>Tripsacinae</taxon>
        <taxon>Zea</taxon>
    </lineage>
</organism>
<reference evidence="1" key="1">
    <citation type="submission" date="2015-12" db="EMBL/GenBank/DDBJ databases">
        <title>Update maize B73 reference genome by single molecule sequencing technologies.</title>
        <authorList>
            <consortium name="Maize Genome Sequencing Project"/>
            <person name="Ware D."/>
        </authorList>
    </citation>
    <scope>NUCLEOTIDE SEQUENCE</scope>
    <source>
        <tissue evidence="1">Seedling</tissue>
    </source>
</reference>
<dbReference type="EMBL" id="CM000781">
    <property type="protein sequence ID" value="AQK69208.1"/>
    <property type="molecule type" value="Genomic_DNA"/>
</dbReference>
<sequence>SQNAGSPAPRAGRAADAGDASAACGFCLRVCVAGLPPPIRCRQLHLLWGPRKRSAAPHSGGGGGPALAFVLTFVGTALPDASTHRAGGGEGQARAERHPFELRGIRPHNSKLQFSDIQTIELKLYLISILWLIWY</sequence>